<dbReference type="KEGG" id="ech:ECH_1032"/>
<keyword evidence="2" id="KW-1185">Reference proteome</keyword>
<evidence type="ECO:0000313" key="2">
    <source>
        <dbReference type="Proteomes" id="UP000008320"/>
    </source>
</evidence>
<dbReference type="EMBL" id="CP000236">
    <property type="protein sequence ID" value="ABD45114.1"/>
    <property type="molecule type" value="Genomic_DNA"/>
</dbReference>
<gene>
    <name evidence="1" type="ordered locus">ECH_1032</name>
</gene>
<accession>Q2GFG5</accession>
<dbReference type="HOGENOM" id="CLU_3199205_0_0_5"/>
<dbReference type="AlphaFoldDB" id="Q2GFG5"/>
<dbReference type="Proteomes" id="UP000008320">
    <property type="component" value="Chromosome"/>
</dbReference>
<reference evidence="1 2" key="1">
    <citation type="journal article" date="2006" name="PLoS Genet.">
        <title>Comparative genomics of emerging human ehrlichiosis agents.</title>
        <authorList>
            <person name="Dunning Hotopp J.C."/>
            <person name="Lin M."/>
            <person name="Madupu R."/>
            <person name="Crabtree J."/>
            <person name="Angiuoli S.V."/>
            <person name="Eisen J.A."/>
            <person name="Seshadri R."/>
            <person name="Ren Q."/>
            <person name="Wu M."/>
            <person name="Utterback T.R."/>
            <person name="Smith S."/>
            <person name="Lewis M."/>
            <person name="Khouri H."/>
            <person name="Zhang C."/>
            <person name="Niu H."/>
            <person name="Lin Q."/>
            <person name="Ohashi N."/>
            <person name="Zhi N."/>
            <person name="Nelson W."/>
            <person name="Brinkac L.M."/>
            <person name="Dodson R.J."/>
            <person name="Rosovitz M.J."/>
            <person name="Sundaram J."/>
            <person name="Daugherty S.C."/>
            <person name="Davidsen T."/>
            <person name="Durkin A.S."/>
            <person name="Gwinn M."/>
            <person name="Haft D.H."/>
            <person name="Selengut J.D."/>
            <person name="Sullivan S.A."/>
            <person name="Zafar N."/>
            <person name="Zhou L."/>
            <person name="Benahmed F."/>
            <person name="Forberger H."/>
            <person name="Halpin R."/>
            <person name="Mulligan S."/>
            <person name="Robinson J."/>
            <person name="White O."/>
            <person name="Rikihisa Y."/>
            <person name="Tettelin H."/>
        </authorList>
    </citation>
    <scope>NUCLEOTIDE SEQUENCE [LARGE SCALE GENOMIC DNA]</scope>
    <source>
        <strain evidence="2">ATCC CRL-10679 / Arkansas</strain>
    </source>
</reference>
<sequence>MSEGKYILNHILQIFIKNSAKYLLKNALTADSLLLKGRLLKRQKH</sequence>
<evidence type="ECO:0000313" key="1">
    <source>
        <dbReference type="EMBL" id="ABD45114.1"/>
    </source>
</evidence>
<organism evidence="1 2">
    <name type="scientific">Ehrlichia chaffeensis (strain ATCC CRL-10679 / Arkansas)</name>
    <dbReference type="NCBI Taxonomy" id="205920"/>
    <lineage>
        <taxon>Bacteria</taxon>
        <taxon>Pseudomonadati</taxon>
        <taxon>Pseudomonadota</taxon>
        <taxon>Alphaproteobacteria</taxon>
        <taxon>Rickettsiales</taxon>
        <taxon>Anaplasmataceae</taxon>
        <taxon>Ehrlichia</taxon>
    </lineage>
</organism>
<protein>
    <submittedName>
        <fullName evidence="1">Uncharacterized protein</fullName>
    </submittedName>
</protein>
<proteinExistence type="predicted"/>
<name>Q2GFG5_EHRCR</name>